<evidence type="ECO:0000313" key="4">
    <source>
        <dbReference type="Proteomes" id="UP000774750"/>
    </source>
</evidence>
<keyword evidence="4" id="KW-1185">Reference proteome</keyword>
<evidence type="ECO:0000256" key="1">
    <source>
        <dbReference type="SAM" id="Coils"/>
    </source>
</evidence>
<evidence type="ECO:0000313" key="3">
    <source>
        <dbReference type="EMBL" id="MBM6920501.1"/>
    </source>
</evidence>
<gene>
    <name evidence="3" type="ORF">H6A12_04940</name>
</gene>
<name>A0A939BE37_9FIRM</name>
<protein>
    <submittedName>
        <fullName evidence="3">Uncharacterized protein</fullName>
    </submittedName>
</protein>
<dbReference type="Proteomes" id="UP000774750">
    <property type="component" value="Unassembled WGS sequence"/>
</dbReference>
<dbReference type="AlphaFoldDB" id="A0A939BE37"/>
<keyword evidence="1" id="KW-0175">Coiled coil</keyword>
<proteinExistence type="predicted"/>
<sequence>MRTVREILKESDPQEIADILLRLHLNTLFEQAEPEDTVADIRRLVGEWTKRIISNILNAAPQKEGSPFVFFAVPAAVDGSWWFGFGAIEAAMCEQSEILQDEPNPEAYSWMDQTDAAIADSLFAETLLTAENQSEILAHILWDLTWFGETDEERRRYYDGIESEEDVTGDSEEDEDDDFDWEAEWERFRAEREARRDEKEEELKRAIDQAEHARYEYCFQREVRLVKALLEEHTAQKSGAE</sequence>
<reference evidence="3" key="2">
    <citation type="journal article" date="2021" name="Sci. Rep.">
        <title>The distribution of antibiotic resistance genes in chicken gut microbiota commensals.</title>
        <authorList>
            <person name="Juricova H."/>
            <person name="Matiasovicova J."/>
            <person name="Kubasova T."/>
            <person name="Cejkova D."/>
            <person name="Rychlik I."/>
        </authorList>
    </citation>
    <scope>NUCLEOTIDE SEQUENCE</scope>
    <source>
        <strain evidence="3">An559</strain>
    </source>
</reference>
<feature type="compositionally biased region" description="Acidic residues" evidence="2">
    <location>
        <begin position="161"/>
        <end position="181"/>
    </location>
</feature>
<comment type="caution">
    <text evidence="3">The sequence shown here is derived from an EMBL/GenBank/DDBJ whole genome shotgun (WGS) entry which is preliminary data.</text>
</comment>
<evidence type="ECO:0000256" key="2">
    <source>
        <dbReference type="SAM" id="MobiDB-lite"/>
    </source>
</evidence>
<accession>A0A939BE37</accession>
<dbReference type="EMBL" id="JACJKY010000006">
    <property type="protein sequence ID" value="MBM6920501.1"/>
    <property type="molecule type" value="Genomic_DNA"/>
</dbReference>
<dbReference type="RefSeq" id="WP_204445445.1">
    <property type="nucleotide sequence ID" value="NZ_JACJKY010000006.1"/>
</dbReference>
<feature type="region of interest" description="Disordered" evidence="2">
    <location>
        <begin position="160"/>
        <end position="181"/>
    </location>
</feature>
<feature type="coiled-coil region" evidence="1">
    <location>
        <begin position="189"/>
        <end position="216"/>
    </location>
</feature>
<reference evidence="3" key="1">
    <citation type="submission" date="2020-08" db="EMBL/GenBank/DDBJ databases">
        <authorList>
            <person name="Cejkova D."/>
            <person name="Kubasova T."/>
            <person name="Jahodarova E."/>
            <person name="Rychlik I."/>
        </authorList>
    </citation>
    <scope>NUCLEOTIDE SEQUENCE</scope>
    <source>
        <strain evidence="3">An559</strain>
    </source>
</reference>
<organism evidence="3 4">
    <name type="scientific">Merdimmobilis hominis</name>
    <dbReference type="NCBI Taxonomy" id="2897707"/>
    <lineage>
        <taxon>Bacteria</taxon>
        <taxon>Bacillati</taxon>
        <taxon>Bacillota</taxon>
        <taxon>Clostridia</taxon>
        <taxon>Eubacteriales</taxon>
        <taxon>Oscillospiraceae</taxon>
        <taxon>Merdimmobilis</taxon>
    </lineage>
</organism>